<dbReference type="KEGG" id="sufl:FIL70_02130"/>
<keyword evidence="1" id="KW-1133">Transmembrane helix</keyword>
<dbReference type="RefSeq" id="WP_140041507.1">
    <property type="nucleotide sequence ID" value="NZ_CP041016.1"/>
</dbReference>
<keyword evidence="1" id="KW-0472">Membrane</keyword>
<proteinExistence type="predicted"/>
<organism evidence="2 3">
    <name type="scientific">Sphingobium fuliginis ATCC 27551</name>
    <dbReference type="NCBI Taxonomy" id="1208342"/>
    <lineage>
        <taxon>Bacteria</taxon>
        <taxon>Pseudomonadati</taxon>
        <taxon>Pseudomonadota</taxon>
        <taxon>Alphaproteobacteria</taxon>
        <taxon>Sphingomonadales</taxon>
        <taxon>Sphingomonadaceae</taxon>
        <taxon>Sphingobium</taxon>
    </lineage>
</organism>
<dbReference type="AlphaFoldDB" id="A0A5B8CAM9"/>
<reference evidence="2 3" key="1">
    <citation type="submission" date="2019-06" db="EMBL/GenBank/DDBJ databases">
        <title>Genome organization and adaptive potential of archetypical organophosphate degarding Sphingobium fuliginis ATCC 27551.</title>
        <authorList>
            <person name="Sarwar A."/>
            <person name="Parthasarathy S."/>
            <person name="Singh C."/>
            <person name="Siddavattam D."/>
        </authorList>
    </citation>
    <scope>NUCLEOTIDE SEQUENCE [LARGE SCALE GENOMIC DNA]</scope>
    <source>
        <strain evidence="2 3">ATCC 27551</strain>
    </source>
</reference>
<evidence type="ECO:0000256" key="1">
    <source>
        <dbReference type="SAM" id="Phobius"/>
    </source>
</evidence>
<keyword evidence="1" id="KW-0812">Transmembrane</keyword>
<name>A0A5B8CAM9_SPHSA</name>
<sequence>MTRNDGGKGGAVRRVTMLVAVGGPLLVMVAYGTSNRTPAPAIGMASPAFAAEQPATGKVCPDISKLGGICNDVYSRTIDNSDPENFSYAYERKIYQASCVDFKSDTQAEARQKIQALWEKHQDRLQCNGSNFPVANGSILKFAVEMKATVFITNATKYWGINLNIVDKSDGRTVLDFTKDRMNDFKGSPSEEILQNYYNEFRRYGAKHASELQSQRRRKS</sequence>
<evidence type="ECO:0000313" key="3">
    <source>
        <dbReference type="Proteomes" id="UP000311469"/>
    </source>
</evidence>
<dbReference type="Proteomes" id="UP000311469">
    <property type="component" value="Chromosome cSF1"/>
</dbReference>
<accession>A0A5B8CAM9</accession>
<gene>
    <name evidence="2" type="ORF">FIL70_02130</name>
</gene>
<feature type="transmembrane region" description="Helical" evidence="1">
    <location>
        <begin position="12"/>
        <end position="32"/>
    </location>
</feature>
<protein>
    <submittedName>
        <fullName evidence="2">Uncharacterized protein</fullName>
    </submittedName>
</protein>
<evidence type="ECO:0000313" key="2">
    <source>
        <dbReference type="EMBL" id="QDC36219.1"/>
    </source>
</evidence>
<dbReference type="EMBL" id="CP041016">
    <property type="protein sequence ID" value="QDC36219.1"/>
    <property type="molecule type" value="Genomic_DNA"/>
</dbReference>